<dbReference type="HOGENOM" id="CLU_812591_0_0_1"/>
<sequence length="342" mass="36718">MTSATPSNAPCSTVSIGVVLLTTLLILGLASPHLRGDIIDIQPSSSAAAADHLRNVVLDTNSDIINTIDTEEVATSPIPIYDTDDESKYYIFLQKFPLESTWRMIFHTEVIVCPRETFQDDADFLITLDELVNTLVPSRFVSEHASGDGLDSGATAAFTEVPKEQWSKQSTAGCVQLGYGGSSCPTPCCSVPHKSKNTAYPLNSQEAVISNAMGDHKELYLYGTTHIKDGGEAAFKAVCHGHYGAIEQGRLPTCVSNWAGTDYNPLTNNCNTFTSTVLKCVFGLSDSKPGLGVSDLITVSCPTEKGEDGSVDVQQCKIPSEFQNVGLEEVEGEELVVAIELE</sequence>
<gene>
    <name evidence="2" type="ORF">THAPSDRAFT_23828</name>
</gene>
<dbReference type="eggNOG" id="ENOG502QY8N">
    <property type="taxonomic scope" value="Eukaryota"/>
</dbReference>
<keyword evidence="1" id="KW-1133">Transmembrane helix</keyword>
<proteinExistence type="predicted"/>
<dbReference type="EMBL" id="CM000644">
    <property type="protein sequence ID" value="EED90720.1"/>
    <property type="molecule type" value="Genomic_DNA"/>
</dbReference>
<dbReference type="Proteomes" id="UP000001449">
    <property type="component" value="Chromosome 8"/>
</dbReference>
<evidence type="ECO:0000256" key="1">
    <source>
        <dbReference type="SAM" id="Phobius"/>
    </source>
</evidence>
<keyword evidence="1" id="KW-0812">Transmembrane</keyword>
<protein>
    <submittedName>
        <fullName evidence="2">Uncharacterized protein</fullName>
    </submittedName>
</protein>
<dbReference type="InParanoid" id="B8C7B9"/>
<accession>B8C7B9</accession>
<dbReference type="AlphaFoldDB" id="B8C7B9"/>
<dbReference type="PaxDb" id="35128-Thaps23828"/>
<name>B8C7B9_THAPS</name>
<dbReference type="OMA" id="FPLESTW"/>
<dbReference type="GeneID" id="7452869"/>
<dbReference type="RefSeq" id="XP_002291869.1">
    <property type="nucleotide sequence ID" value="XM_002291833.1"/>
</dbReference>
<keyword evidence="1" id="KW-0472">Membrane</keyword>
<evidence type="ECO:0000313" key="2">
    <source>
        <dbReference type="EMBL" id="EED90720.1"/>
    </source>
</evidence>
<organism evidence="2 3">
    <name type="scientific">Thalassiosira pseudonana</name>
    <name type="common">Marine diatom</name>
    <name type="synonym">Cyclotella nana</name>
    <dbReference type="NCBI Taxonomy" id="35128"/>
    <lineage>
        <taxon>Eukaryota</taxon>
        <taxon>Sar</taxon>
        <taxon>Stramenopiles</taxon>
        <taxon>Ochrophyta</taxon>
        <taxon>Bacillariophyta</taxon>
        <taxon>Coscinodiscophyceae</taxon>
        <taxon>Thalassiosirophycidae</taxon>
        <taxon>Thalassiosirales</taxon>
        <taxon>Thalassiosiraceae</taxon>
        <taxon>Thalassiosira</taxon>
    </lineage>
</organism>
<dbReference type="KEGG" id="tps:THAPSDRAFT_23828"/>
<evidence type="ECO:0000313" key="3">
    <source>
        <dbReference type="Proteomes" id="UP000001449"/>
    </source>
</evidence>
<feature type="transmembrane region" description="Helical" evidence="1">
    <location>
        <begin position="12"/>
        <end position="30"/>
    </location>
</feature>
<reference evidence="2 3" key="1">
    <citation type="journal article" date="2004" name="Science">
        <title>The genome of the diatom Thalassiosira pseudonana: ecology, evolution, and metabolism.</title>
        <authorList>
            <person name="Armbrust E.V."/>
            <person name="Berges J.A."/>
            <person name="Bowler C."/>
            <person name="Green B.R."/>
            <person name="Martinez D."/>
            <person name="Putnam N.H."/>
            <person name="Zhou S."/>
            <person name="Allen A.E."/>
            <person name="Apt K.E."/>
            <person name="Bechner M."/>
            <person name="Brzezinski M.A."/>
            <person name="Chaal B.K."/>
            <person name="Chiovitti A."/>
            <person name="Davis A.K."/>
            <person name="Demarest M.S."/>
            <person name="Detter J.C."/>
            <person name="Glavina T."/>
            <person name="Goodstein D."/>
            <person name="Hadi M.Z."/>
            <person name="Hellsten U."/>
            <person name="Hildebrand M."/>
            <person name="Jenkins B.D."/>
            <person name="Jurka J."/>
            <person name="Kapitonov V.V."/>
            <person name="Kroger N."/>
            <person name="Lau W.W."/>
            <person name="Lane T.W."/>
            <person name="Larimer F.W."/>
            <person name="Lippmeier J.C."/>
            <person name="Lucas S."/>
            <person name="Medina M."/>
            <person name="Montsant A."/>
            <person name="Obornik M."/>
            <person name="Parker M.S."/>
            <person name="Palenik B."/>
            <person name="Pazour G.J."/>
            <person name="Richardson P.M."/>
            <person name="Rynearson T.A."/>
            <person name="Saito M.A."/>
            <person name="Schwartz D.C."/>
            <person name="Thamatrakoln K."/>
            <person name="Valentin K."/>
            <person name="Vardi A."/>
            <person name="Wilkerson F.P."/>
            <person name="Rokhsar D.S."/>
        </authorList>
    </citation>
    <scope>NUCLEOTIDE SEQUENCE [LARGE SCALE GENOMIC DNA]</scope>
    <source>
        <strain evidence="2 3">CCMP1335</strain>
    </source>
</reference>
<keyword evidence="3" id="KW-1185">Reference proteome</keyword>
<reference evidence="2 3" key="2">
    <citation type="journal article" date="2008" name="Nature">
        <title>The Phaeodactylum genome reveals the evolutionary history of diatom genomes.</title>
        <authorList>
            <person name="Bowler C."/>
            <person name="Allen A.E."/>
            <person name="Badger J.H."/>
            <person name="Grimwood J."/>
            <person name="Jabbari K."/>
            <person name="Kuo A."/>
            <person name="Maheswari U."/>
            <person name="Martens C."/>
            <person name="Maumus F."/>
            <person name="Otillar R.P."/>
            <person name="Rayko E."/>
            <person name="Salamov A."/>
            <person name="Vandepoele K."/>
            <person name="Beszteri B."/>
            <person name="Gruber A."/>
            <person name="Heijde M."/>
            <person name="Katinka M."/>
            <person name="Mock T."/>
            <person name="Valentin K."/>
            <person name="Verret F."/>
            <person name="Berges J.A."/>
            <person name="Brownlee C."/>
            <person name="Cadoret J.P."/>
            <person name="Chiovitti A."/>
            <person name="Choi C.J."/>
            <person name="Coesel S."/>
            <person name="De Martino A."/>
            <person name="Detter J.C."/>
            <person name="Durkin C."/>
            <person name="Falciatore A."/>
            <person name="Fournet J."/>
            <person name="Haruta M."/>
            <person name="Huysman M.J."/>
            <person name="Jenkins B.D."/>
            <person name="Jiroutova K."/>
            <person name="Jorgensen R.E."/>
            <person name="Joubert Y."/>
            <person name="Kaplan A."/>
            <person name="Kroger N."/>
            <person name="Kroth P.G."/>
            <person name="La Roche J."/>
            <person name="Lindquist E."/>
            <person name="Lommer M."/>
            <person name="Martin-Jezequel V."/>
            <person name="Lopez P.J."/>
            <person name="Lucas S."/>
            <person name="Mangogna M."/>
            <person name="McGinnis K."/>
            <person name="Medlin L.K."/>
            <person name="Montsant A."/>
            <person name="Oudot-Le Secq M.P."/>
            <person name="Napoli C."/>
            <person name="Obornik M."/>
            <person name="Parker M.S."/>
            <person name="Petit J.L."/>
            <person name="Porcel B.M."/>
            <person name="Poulsen N."/>
            <person name="Robison M."/>
            <person name="Rychlewski L."/>
            <person name="Rynearson T.A."/>
            <person name="Schmutz J."/>
            <person name="Shapiro H."/>
            <person name="Siaut M."/>
            <person name="Stanley M."/>
            <person name="Sussman M.R."/>
            <person name="Taylor A.R."/>
            <person name="Vardi A."/>
            <person name="von Dassow P."/>
            <person name="Vyverman W."/>
            <person name="Willis A."/>
            <person name="Wyrwicz L.S."/>
            <person name="Rokhsar D.S."/>
            <person name="Weissenbach J."/>
            <person name="Armbrust E.V."/>
            <person name="Green B.R."/>
            <person name="Van de Peer Y."/>
            <person name="Grigoriev I.V."/>
        </authorList>
    </citation>
    <scope>NUCLEOTIDE SEQUENCE [LARGE SCALE GENOMIC DNA]</scope>
    <source>
        <strain evidence="2 3">CCMP1335</strain>
    </source>
</reference>